<gene>
    <name evidence="1" type="ORF">HA050_05510</name>
</gene>
<evidence type="ECO:0000313" key="1">
    <source>
        <dbReference type="EMBL" id="NHQ85574.1"/>
    </source>
</evidence>
<reference evidence="1 2" key="1">
    <citation type="submission" date="2020-03" db="EMBL/GenBank/DDBJ databases">
        <title>Draft genome sequence of environmentally isolated violet-colored cultures.</title>
        <authorList>
            <person name="Wilson H.S."/>
        </authorList>
    </citation>
    <scope>NUCLEOTIDE SEQUENCE [LARGE SCALE GENOMIC DNA]</scope>
    <source>
        <strain evidence="1 2">HSC-16F04</strain>
    </source>
</reference>
<dbReference type="EMBL" id="JAAOLX010000002">
    <property type="protein sequence ID" value="NHQ85574.1"/>
    <property type="molecule type" value="Genomic_DNA"/>
</dbReference>
<dbReference type="RefSeq" id="WP_166823110.1">
    <property type="nucleotide sequence ID" value="NZ_JAAOLX010000002.1"/>
</dbReference>
<organism evidence="1 2">
    <name type="scientific">Iodobacter violaceini</name>
    <dbReference type="NCBI Taxonomy" id="3044271"/>
    <lineage>
        <taxon>Bacteria</taxon>
        <taxon>Pseudomonadati</taxon>
        <taxon>Pseudomonadota</taxon>
        <taxon>Betaproteobacteria</taxon>
        <taxon>Neisseriales</taxon>
        <taxon>Chitinibacteraceae</taxon>
        <taxon>Iodobacter</taxon>
    </lineage>
</organism>
<keyword evidence="2" id="KW-1185">Reference proteome</keyword>
<dbReference type="Proteomes" id="UP000712570">
    <property type="component" value="Unassembled WGS sequence"/>
</dbReference>
<sequence length="144" mass="16676">MDIVTFKAELKEALAQVLIALADNFSAYEMMSFDLGIHPWHGYIEPSFLTTQDTVGLKEIGSWMLYNFADTNIEKWSAVKHLAEWMRSFYELDPEQHLIQLFIAAAEVVKSPEVLRAFKHYRTTPYFFVSVYNPDDSTFSNYCA</sequence>
<accession>A0ABX0KU49</accession>
<protein>
    <submittedName>
        <fullName evidence="1">Uncharacterized protein</fullName>
    </submittedName>
</protein>
<proteinExistence type="predicted"/>
<name>A0ABX0KU49_9NEIS</name>
<evidence type="ECO:0000313" key="2">
    <source>
        <dbReference type="Proteomes" id="UP000712570"/>
    </source>
</evidence>
<comment type="caution">
    <text evidence="1">The sequence shown here is derived from an EMBL/GenBank/DDBJ whole genome shotgun (WGS) entry which is preliminary data.</text>
</comment>